<proteinExistence type="evidence at transcript level"/>
<evidence type="ECO:0008006" key="2">
    <source>
        <dbReference type="Google" id="ProtNLM"/>
    </source>
</evidence>
<evidence type="ECO:0000313" key="1">
    <source>
        <dbReference type="EMBL" id="JAB68645.1"/>
    </source>
</evidence>
<reference evidence="1" key="1">
    <citation type="journal article" date="2015" name="Sci. Rep.">
        <title>Tissue- and time-dependent transcription in Ixodes ricinus salivary glands and midguts when blood feeding on the vertebrate host.</title>
        <authorList>
            <person name="Kotsyfakis M."/>
            <person name="Schwarz A."/>
            <person name="Erhart J."/>
            <person name="Ribeiro J.M."/>
        </authorList>
    </citation>
    <scope>NUCLEOTIDE SEQUENCE</scope>
    <source>
        <tissue evidence="1">Salivary gland and midgut</tissue>
    </source>
</reference>
<name>V5GEQ4_IXORI</name>
<sequence>MFARATVCNLFLIAKIWYILQVLSMSRLNVQRLHRVFAVFIWNSGWERCSRTNLFRSVRSGGLGLSHLFIRQIVSRFLFLRDQRDVFLRTFINVHLQSFLPEFVVSSSDQISASVQGFTREVVMAFRMLKVRFSFEYLSSVSRKRLYRDLVDVLLPVPLYRSLYCEGAGQDVLKRVKRMPVKPSFKSFFFQLHCGVLPVKPWLEGKGFFVPWSINCFLCKRPETIEHVFLECWDAVFLWDILQRTLKKDFPLTAHGIRFLPVDNEGGVPYDMFMLLGLHSLWRTRTGVNNADAQVRPAREYLIESAAYIREVYRALSDPPDWTSMLDRLVCLKRF</sequence>
<accession>V5GEQ4</accession>
<dbReference type="EMBL" id="GANP01015823">
    <property type="protein sequence ID" value="JAB68645.1"/>
    <property type="molecule type" value="mRNA"/>
</dbReference>
<dbReference type="AlphaFoldDB" id="V5GEQ4"/>
<protein>
    <recommendedName>
        <fullName evidence="2">Reverse transcriptase zinc-binding domain-containing protein</fullName>
    </recommendedName>
</protein>
<organism evidence="1">
    <name type="scientific">Ixodes ricinus</name>
    <name type="common">Common tick</name>
    <name type="synonym">Acarus ricinus</name>
    <dbReference type="NCBI Taxonomy" id="34613"/>
    <lineage>
        <taxon>Eukaryota</taxon>
        <taxon>Metazoa</taxon>
        <taxon>Ecdysozoa</taxon>
        <taxon>Arthropoda</taxon>
        <taxon>Chelicerata</taxon>
        <taxon>Arachnida</taxon>
        <taxon>Acari</taxon>
        <taxon>Parasitiformes</taxon>
        <taxon>Ixodida</taxon>
        <taxon>Ixodoidea</taxon>
        <taxon>Ixodidae</taxon>
        <taxon>Ixodinae</taxon>
        <taxon>Ixodes</taxon>
    </lineage>
</organism>